<dbReference type="OrthoDB" id="9758307at2"/>
<dbReference type="SUPFAM" id="SSF64518">
    <property type="entry name" value="Phase 1 flagellin"/>
    <property type="match status" value="1"/>
</dbReference>
<dbReference type="RefSeq" id="WP_068658817.1">
    <property type="nucleotide sequence ID" value="NZ_CP017770.1"/>
</dbReference>
<dbReference type="AlphaFoldDB" id="A0A167D8A4"/>
<proteinExistence type="predicted"/>
<dbReference type="EMBL" id="LSFN01000016">
    <property type="protein sequence ID" value="OAB74059.1"/>
    <property type="molecule type" value="Genomic_DNA"/>
</dbReference>
<keyword evidence="2" id="KW-0969">Cilium</keyword>
<name>A0A167D8A4_9BACL</name>
<dbReference type="PANTHER" id="PTHR42792">
    <property type="entry name" value="FLAGELLIN"/>
    <property type="match status" value="1"/>
</dbReference>
<dbReference type="GO" id="GO:0071973">
    <property type="term" value="P:bacterial-type flagellum-dependent cell motility"/>
    <property type="evidence" value="ECO:0007669"/>
    <property type="project" value="InterPro"/>
</dbReference>
<dbReference type="GO" id="GO:0005198">
    <property type="term" value="F:structural molecule activity"/>
    <property type="evidence" value="ECO:0007669"/>
    <property type="project" value="InterPro"/>
</dbReference>
<dbReference type="KEGG" id="pcx:LPB68_14135"/>
<dbReference type="Pfam" id="PF00669">
    <property type="entry name" value="Flagellin_N"/>
    <property type="match status" value="1"/>
</dbReference>
<evidence type="ECO:0000313" key="3">
    <source>
        <dbReference type="Proteomes" id="UP000077134"/>
    </source>
</evidence>
<dbReference type="NCBIfam" id="TIGR02550">
    <property type="entry name" value="flagell_flgL"/>
    <property type="match status" value="1"/>
</dbReference>
<dbReference type="Proteomes" id="UP000077134">
    <property type="component" value="Unassembled WGS sequence"/>
</dbReference>
<evidence type="ECO:0000313" key="2">
    <source>
        <dbReference type="EMBL" id="OAB74059.1"/>
    </source>
</evidence>
<keyword evidence="3" id="KW-1185">Reference proteome</keyword>
<comment type="caution">
    <text evidence="2">The sequence shown here is derived from an EMBL/GenBank/DDBJ whole genome shotgun (WGS) entry which is preliminary data.</text>
</comment>
<protein>
    <submittedName>
        <fullName evidence="2">Flagellar biosynthesis protein FlgL</fullName>
    </submittedName>
</protein>
<dbReference type="GO" id="GO:0009424">
    <property type="term" value="C:bacterial-type flagellum hook"/>
    <property type="evidence" value="ECO:0007669"/>
    <property type="project" value="InterPro"/>
</dbReference>
<organism evidence="2 3">
    <name type="scientific">Paenibacillus crassostreae</name>
    <dbReference type="NCBI Taxonomy" id="1763538"/>
    <lineage>
        <taxon>Bacteria</taxon>
        <taxon>Bacillati</taxon>
        <taxon>Bacillota</taxon>
        <taxon>Bacilli</taxon>
        <taxon>Bacillales</taxon>
        <taxon>Paenibacillaceae</taxon>
        <taxon>Paenibacillus</taxon>
    </lineage>
</organism>
<dbReference type="InterPro" id="IPR013384">
    <property type="entry name" value="Flagell_FlgL"/>
</dbReference>
<dbReference type="InterPro" id="IPR001029">
    <property type="entry name" value="Flagellin_N"/>
</dbReference>
<sequence>MSIRVTSGMMNSQLLNNLNRNNYNMSKLQEQASTGRKINNPSDDPVGVTYALRYRSDLASNEQYQTSVDSAIGWLDTTDTIMSQAGDVMKRVKELTVQGASGTVPQSGLDAINQEIKELKGYLVDIGNTQIRGKYIFNGQKYDQAPYQLSDTVTSYDKINADTAAVEYSIGDGVNFRMNTSGSDFFGTSEDTDNVFKVLDDLSAALASGDTASVSAQLTNIESRTTKMLSSQTEVGARTNRAELVQSRLTDNNLNLTTLQSKVEDADIASVLIQATSAQTIYEAALKSSASMMSTSLMDYMR</sequence>
<accession>A0A167D8A4</accession>
<feature type="domain" description="Flagellin N-terminal" evidence="1">
    <location>
        <begin position="8"/>
        <end position="140"/>
    </location>
</feature>
<keyword evidence="2" id="KW-0282">Flagellum</keyword>
<gene>
    <name evidence="2" type="ORF">PNBC_12975</name>
</gene>
<reference evidence="2 3" key="1">
    <citation type="submission" date="2016-02" db="EMBL/GenBank/DDBJ databases">
        <title>Paenibacillus sp. LPB0068, isolated from Crassostrea gigas.</title>
        <authorList>
            <person name="Shin S.-K."/>
            <person name="Yi H."/>
        </authorList>
    </citation>
    <scope>NUCLEOTIDE SEQUENCE [LARGE SCALE GENOMIC DNA]</scope>
    <source>
        <strain evidence="2 3">LPB0068</strain>
    </source>
</reference>
<dbReference type="STRING" id="1763538.LPB68_14135"/>
<evidence type="ECO:0000259" key="1">
    <source>
        <dbReference type="Pfam" id="PF00669"/>
    </source>
</evidence>
<dbReference type="PANTHER" id="PTHR42792:SF1">
    <property type="entry name" value="FLAGELLAR HOOK-ASSOCIATED PROTEIN 3"/>
    <property type="match status" value="1"/>
</dbReference>
<keyword evidence="2" id="KW-0966">Cell projection</keyword>
<dbReference type="InterPro" id="IPR001492">
    <property type="entry name" value="Flagellin"/>
</dbReference>
<dbReference type="Gene3D" id="1.20.1330.10">
    <property type="entry name" value="f41 fragment of flagellin, N-terminal domain"/>
    <property type="match status" value="1"/>
</dbReference>